<feature type="transmembrane region" description="Helical" evidence="1">
    <location>
        <begin position="21"/>
        <end position="39"/>
    </location>
</feature>
<keyword evidence="3" id="KW-1185">Reference proteome</keyword>
<feature type="transmembrane region" description="Helical" evidence="1">
    <location>
        <begin position="174"/>
        <end position="198"/>
    </location>
</feature>
<feature type="transmembrane region" description="Helical" evidence="1">
    <location>
        <begin position="132"/>
        <end position="153"/>
    </location>
</feature>
<sequence length="250" mass="27974">MTKNWNLCLNLFKKKSASVHLVVGLQLIAVIISMLTLVVKQSFERTAPVGSALTYGFVAAFILFILLARRTERVWTSNLYRLLPTTDTRLYVANLLSTLLNFIYFIVLELVVLGLCSLFLPLNNISIPAGSYRYTATGLLVIVALALYGWVFISLVHLIGRTISTWLPEMRSKFIYFLLYVIVVFILVKLLSLASNLFNKLSVILIGGQLDANVLPGLLSFSGVMVLLIIIFSAINIYLLKHRVETKQTA</sequence>
<keyword evidence="1" id="KW-0472">Membrane</keyword>
<accession>A0ABW3EEQ1</accession>
<keyword evidence="1" id="KW-0812">Transmembrane</keyword>
<evidence type="ECO:0000313" key="3">
    <source>
        <dbReference type="Proteomes" id="UP001597104"/>
    </source>
</evidence>
<comment type="caution">
    <text evidence="2">The sequence shown here is derived from an EMBL/GenBank/DDBJ whole genome shotgun (WGS) entry which is preliminary data.</text>
</comment>
<evidence type="ECO:0000256" key="1">
    <source>
        <dbReference type="SAM" id="Phobius"/>
    </source>
</evidence>
<dbReference type="EMBL" id="JBHTIO010000042">
    <property type="protein sequence ID" value="MFD0897857.1"/>
    <property type="molecule type" value="Genomic_DNA"/>
</dbReference>
<proteinExistence type="predicted"/>
<reference evidence="3" key="1">
    <citation type="journal article" date="2019" name="Int. J. Syst. Evol. Microbiol.">
        <title>The Global Catalogue of Microorganisms (GCM) 10K type strain sequencing project: providing services to taxonomists for standard genome sequencing and annotation.</title>
        <authorList>
            <consortium name="The Broad Institute Genomics Platform"/>
            <consortium name="The Broad Institute Genome Sequencing Center for Infectious Disease"/>
            <person name="Wu L."/>
            <person name="Ma J."/>
        </authorList>
    </citation>
    <scope>NUCLEOTIDE SEQUENCE [LARGE SCALE GENOMIC DNA]</scope>
    <source>
        <strain evidence="3">CCM 8925</strain>
    </source>
</reference>
<protein>
    <submittedName>
        <fullName evidence="2">ABC transporter permease</fullName>
    </submittedName>
</protein>
<feature type="transmembrane region" description="Helical" evidence="1">
    <location>
        <begin position="218"/>
        <end position="240"/>
    </location>
</feature>
<keyword evidence="1" id="KW-1133">Transmembrane helix</keyword>
<organism evidence="2 3">
    <name type="scientific">Loigolactobacillus binensis</name>
    <dbReference type="NCBI Taxonomy" id="2559922"/>
    <lineage>
        <taxon>Bacteria</taxon>
        <taxon>Bacillati</taxon>
        <taxon>Bacillota</taxon>
        <taxon>Bacilli</taxon>
        <taxon>Lactobacillales</taxon>
        <taxon>Lactobacillaceae</taxon>
        <taxon>Loigolactobacillus</taxon>
    </lineage>
</organism>
<feature type="transmembrane region" description="Helical" evidence="1">
    <location>
        <begin position="51"/>
        <end position="69"/>
    </location>
</feature>
<feature type="transmembrane region" description="Helical" evidence="1">
    <location>
        <begin position="90"/>
        <end position="120"/>
    </location>
</feature>
<dbReference type="RefSeq" id="WP_137638162.1">
    <property type="nucleotide sequence ID" value="NZ_BJDN01000019.1"/>
</dbReference>
<dbReference type="Proteomes" id="UP001597104">
    <property type="component" value="Unassembled WGS sequence"/>
</dbReference>
<evidence type="ECO:0000313" key="2">
    <source>
        <dbReference type="EMBL" id="MFD0897857.1"/>
    </source>
</evidence>
<gene>
    <name evidence="2" type="ORF">ACFQZ7_09000</name>
</gene>
<name>A0ABW3EEQ1_9LACO</name>